<dbReference type="Pfam" id="PF13505">
    <property type="entry name" value="OMP_b-brl"/>
    <property type="match status" value="1"/>
</dbReference>
<sequence>MARKTMLSVLALAAIGSLGLRAEDPTGPWFTGIDLNKGSQSISGDLPGSKGFSIHAGRTFWTGFAGTGYRLTAEVGTLSDTSQLTQRDVKYTQAQLGGELIVNTPVQNLKFILGVNVNKLKVSSDYDSYTSTADGLVHPAGNTSHTIEGLKLGGKFGLEYFVDRHWSVRCFYQIVEAGTSSEQVTMDNPLWTNGGSVGHYHDQGKYSITPAWLQLGVSYHF</sequence>
<dbReference type="InterPro" id="IPR027385">
    <property type="entry name" value="Beta-barrel_OMP"/>
</dbReference>
<evidence type="ECO:0000313" key="5">
    <source>
        <dbReference type="Proteomes" id="UP001165069"/>
    </source>
</evidence>
<feature type="chain" id="PRO_5046183953" description="Outer membrane protein beta-barrel domain-containing protein" evidence="2">
    <location>
        <begin position="23"/>
        <end position="221"/>
    </location>
</feature>
<proteinExistence type="predicted"/>
<evidence type="ECO:0000256" key="1">
    <source>
        <dbReference type="ARBA" id="ARBA00022729"/>
    </source>
</evidence>
<dbReference type="EMBL" id="BSDE01000004">
    <property type="protein sequence ID" value="GLH73833.1"/>
    <property type="molecule type" value="Genomic_DNA"/>
</dbReference>
<gene>
    <name evidence="4" type="ORF">GETHLI_23350</name>
</gene>
<dbReference type="Proteomes" id="UP001165069">
    <property type="component" value="Unassembled WGS sequence"/>
</dbReference>
<keyword evidence="1 2" id="KW-0732">Signal</keyword>
<protein>
    <recommendedName>
        <fullName evidence="3">Outer membrane protein beta-barrel domain-containing protein</fullName>
    </recommendedName>
</protein>
<feature type="signal peptide" evidence="2">
    <location>
        <begin position="1"/>
        <end position="22"/>
    </location>
</feature>
<organism evidence="4 5">
    <name type="scientific">Geothrix limicola</name>
    <dbReference type="NCBI Taxonomy" id="2927978"/>
    <lineage>
        <taxon>Bacteria</taxon>
        <taxon>Pseudomonadati</taxon>
        <taxon>Acidobacteriota</taxon>
        <taxon>Holophagae</taxon>
        <taxon>Holophagales</taxon>
        <taxon>Holophagaceae</taxon>
        <taxon>Geothrix</taxon>
    </lineage>
</organism>
<dbReference type="InterPro" id="IPR011250">
    <property type="entry name" value="OMP/PagP_B-barrel"/>
</dbReference>
<dbReference type="RefSeq" id="WP_285575451.1">
    <property type="nucleotide sequence ID" value="NZ_BSDE01000004.1"/>
</dbReference>
<accession>A0ABQ5QH05</accession>
<evidence type="ECO:0000313" key="4">
    <source>
        <dbReference type="EMBL" id="GLH73833.1"/>
    </source>
</evidence>
<feature type="domain" description="Outer membrane protein beta-barrel" evidence="3">
    <location>
        <begin position="9"/>
        <end position="221"/>
    </location>
</feature>
<dbReference type="Gene3D" id="2.40.160.20">
    <property type="match status" value="1"/>
</dbReference>
<evidence type="ECO:0000259" key="3">
    <source>
        <dbReference type="Pfam" id="PF13505"/>
    </source>
</evidence>
<comment type="caution">
    <text evidence="4">The sequence shown here is derived from an EMBL/GenBank/DDBJ whole genome shotgun (WGS) entry which is preliminary data.</text>
</comment>
<evidence type="ECO:0000256" key="2">
    <source>
        <dbReference type="SAM" id="SignalP"/>
    </source>
</evidence>
<reference evidence="4 5" key="1">
    <citation type="journal article" date="2023" name="Antonie Van Leeuwenhoek">
        <title>Mesoterricola silvestris gen. nov., sp. nov., Mesoterricola sediminis sp. nov., Geothrix oryzae sp. nov., Geothrix edaphica sp. nov., Geothrix rubra sp. nov., and Geothrix limicola sp. nov., six novel members of Acidobacteriota isolated from soils.</title>
        <authorList>
            <person name="Itoh H."/>
            <person name="Sugisawa Y."/>
            <person name="Mise K."/>
            <person name="Xu Z."/>
            <person name="Kuniyasu M."/>
            <person name="Ushijima N."/>
            <person name="Kawano K."/>
            <person name="Kobayashi E."/>
            <person name="Shiratori Y."/>
            <person name="Masuda Y."/>
            <person name="Senoo K."/>
        </authorList>
    </citation>
    <scope>NUCLEOTIDE SEQUENCE [LARGE SCALE GENOMIC DNA]</scope>
    <source>
        <strain evidence="4 5">Red804</strain>
    </source>
</reference>
<dbReference type="SUPFAM" id="SSF56925">
    <property type="entry name" value="OMPA-like"/>
    <property type="match status" value="1"/>
</dbReference>
<name>A0ABQ5QH05_9BACT</name>
<keyword evidence="5" id="KW-1185">Reference proteome</keyword>